<dbReference type="NCBIfam" id="TIGR00613">
    <property type="entry name" value="reco"/>
    <property type="match status" value="1"/>
</dbReference>
<comment type="caution">
    <text evidence="1">The sequence shown here is derived from an EMBL/GenBank/DDBJ whole genome shotgun (WGS) entry which is preliminary data.</text>
</comment>
<dbReference type="EMBL" id="JADINB010000054">
    <property type="protein sequence ID" value="MBO8428746.1"/>
    <property type="molecule type" value="Genomic_DNA"/>
</dbReference>
<gene>
    <name evidence="1" type="primary">recO</name>
    <name evidence="1" type="ORF">IAC68_02285</name>
</gene>
<accession>A0A9D9DLT2</accession>
<protein>
    <submittedName>
        <fullName evidence="1">DNA repair protein RecO</fullName>
    </submittedName>
</protein>
<dbReference type="GO" id="GO:0006310">
    <property type="term" value="P:DNA recombination"/>
    <property type="evidence" value="ECO:0007669"/>
    <property type="project" value="InterPro"/>
</dbReference>
<dbReference type="GO" id="GO:0043590">
    <property type="term" value="C:bacterial nucleoid"/>
    <property type="evidence" value="ECO:0007669"/>
    <property type="project" value="TreeGrafter"/>
</dbReference>
<sequence length="240" mass="27742">MTNKEQIIVLHTIRHSDSGVVVQCCSREKGRESLYLHVSQKNRTRLSDFHRLSILDTVTFSKGSFMPVIREYTPAYRLENIRTDVRKSTVAIFLSELLLKSIREASTESSLYDFLAFSINMLENLTEGTANFHLHFMVRFCRFLGIMPTNDYSPESLFCLPAAKFTVPHMHEEQQALCLTQQESHLLHRLMETPASRLGEITLTGAARNRFAKEILRYISYYMGMNIELKSLDVLHEVFN</sequence>
<name>A0A9D9DLT2_9BACT</name>
<evidence type="ECO:0000313" key="2">
    <source>
        <dbReference type="Proteomes" id="UP000823635"/>
    </source>
</evidence>
<organism evidence="1 2">
    <name type="scientific">Candidatus Egerieousia excrementavium</name>
    <dbReference type="NCBI Taxonomy" id="2840778"/>
    <lineage>
        <taxon>Bacteria</taxon>
        <taxon>Pseudomonadati</taxon>
        <taxon>Bacteroidota</taxon>
        <taxon>Bacteroidia</taxon>
        <taxon>Bacteroidales</taxon>
        <taxon>Candidatus Egerieousia</taxon>
    </lineage>
</organism>
<dbReference type="InterPro" id="IPR003717">
    <property type="entry name" value="RecO"/>
</dbReference>
<evidence type="ECO:0000313" key="1">
    <source>
        <dbReference type="EMBL" id="MBO8428746.1"/>
    </source>
</evidence>
<dbReference type="PANTHER" id="PTHR33991">
    <property type="entry name" value="DNA REPAIR PROTEIN RECO"/>
    <property type="match status" value="1"/>
</dbReference>
<dbReference type="Pfam" id="PF02565">
    <property type="entry name" value="RecO_C"/>
    <property type="match status" value="1"/>
</dbReference>
<reference evidence="1" key="1">
    <citation type="submission" date="2020-10" db="EMBL/GenBank/DDBJ databases">
        <authorList>
            <person name="Gilroy R."/>
        </authorList>
    </citation>
    <scope>NUCLEOTIDE SEQUENCE</scope>
    <source>
        <strain evidence="1">15467</strain>
    </source>
</reference>
<reference evidence="1" key="2">
    <citation type="journal article" date="2021" name="PeerJ">
        <title>Extensive microbial diversity within the chicken gut microbiome revealed by metagenomics and culture.</title>
        <authorList>
            <person name="Gilroy R."/>
            <person name="Ravi A."/>
            <person name="Getino M."/>
            <person name="Pursley I."/>
            <person name="Horton D.L."/>
            <person name="Alikhan N.F."/>
            <person name="Baker D."/>
            <person name="Gharbi K."/>
            <person name="Hall N."/>
            <person name="Watson M."/>
            <person name="Adriaenssens E.M."/>
            <person name="Foster-Nyarko E."/>
            <person name="Jarju S."/>
            <person name="Secka A."/>
            <person name="Antonio M."/>
            <person name="Oren A."/>
            <person name="Chaudhuri R.R."/>
            <person name="La Ragione R."/>
            <person name="Hildebrand F."/>
            <person name="Pallen M.J."/>
        </authorList>
    </citation>
    <scope>NUCLEOTIDE SEQUENCE</scope>
    <source>
        <strain evidence="1">15467</strain>
    </source>
</reference>
<dbReference type="PANTHER" id="PTHR33991:SF1">
    <property type="entry name" value="DNA REPAIR PROTEIN RECO"/>
    <property type="match status" value="1"/>
</dbReference>
<dbReference type="GO" id="GO:0006302">
    <property type="term" value="P:double-strand break repair"/>
    <property type="evidence" value="ECO:0007669"/>
    <property type="project" value="TreeGrafter"/>
</dbReference>
<dbReference type="Proteomes" id="UP000823635">
    <property type="component" value="Unassembled WGS sequence"/>
</dbReference>
<dbReference type="AlphaFoldDB" id="A0A9D9DLT2"/>
<proteinExistence type="predicted"/>
<dbReference type="SUPFAM" id="SSF57863">
    <property type="entry name" value="ArfGap/RecO-like zinc finger"/>
    <property type="match status" value="1"/>
</dbReference>
<dbReference type="InterPro" id="IPR037278">
    <property type="entry name" value="ARFGAP/RecO"/>
</dbReference>